<protein>
    <submittedName>
        <fullName evidence="1">Uncharacterized protein</fullName>
    </submittedName>
</protein>
<keyword evidence="2" id="KW-1185">Reference proteome</keyword>
<dbReference type="AlphaFoldDB" id="A0A8S9ZWJ8"/>
<name>A0A8S9ZWJ8_9BILA</name>
<comment type="caution">
    <text evidence="1">The sequence shown here is derived from an EMBL/GenBank/DDBJ whole genome shotgun (WGS) entry which is preliminary data.</text>
</comment>
<dbReference type="Proteomes" id="UP000605970">
    <property type="component" value="Unassembled WGS sequence"/>
</dbReference>
<evidence type="ECO:0000313" key="2">
    <source>
        <dbReference type="Proteomes" id="UP000605970"/>
    </source>
</evidence>
<accession>A0A8S9ZWJ8</accession>
<dbReference type="EMBL" id="JABEBT010000018">
    <property type="protein sequence ID" value="KAF7637641.1"/>
    <property type="molecule type" value="Genomic_DNA"/>
</dbReference>
<proteinExistence type="predicted"/>
<reference evidence="1" key="1">
    <citation type="journal article" date="2020" name="Ecol. Evol.">
        <title>Genome structure and content of the rice root-knot nematode (Meloidogyne graminicola).</title>
        <authorList>
            <person name="Phan N.T."/>
            <person name="Danchin E.G.J."/>
            <person name="Klopp C."/>
            <person name="Perfus-Barbeoch L."/>
            <person name="Kozlowski D.K."/>
            <person name="Koutsovoulos G.D."/>
            <person name="Lopez-Roques C."/>
            <person name="Bouchez O."/>
            <person name="Zahm M."/>
            <person name="Besnard G."/>
            <person name="Bellafiore S."/>
        </authorList>
    </citation>
    <scope>NUCLEOTIDE SEQUENCE</scope>
    <source>
        <strain evidence="1">VN-18</strain>
    </source>
</reference>
<organism evidence="1 2">
    <name type="scientific">Meloidogyne graminicola</name>
    <dbReference type="NCBI Taxonomy" id="189291"/>
    <lineage>
        <taxon>Eukaryota</taxon>
        <taxon>Metazoa</taxon>
        <taxon>Ecdysozoa</taxon>
        <taxon>Nematoda</taxon>
        <taxon>Chromadorea</taxon>
        <taxon>Rhabditida</taxon>
        <taxon>Tylenchina</taxon>
        <taxon>Tylenchomorpha</taxon>
        <taxon>Tylenchoidea</taxon>
        <taxon>Meloidogynidae</taxon>
        <taxon>Meloidogyninae</taxon>
        <taxon>Meloidogyne</taxon>
    </lineage>
</organism>
<evidence type="ECO:0000313" key="1">
    <source>
        <dbReference type="EMBL" id="KAF7637641.1"/>
    </source>
</evidence>
<dbReference type="OrthoDB" id="5899717at2759"/>
<gene>
    <name evidence="1" type="ORF">Mgra_00002898</name>
</gene>
<sequence>MFNIKLNNINKEGCKQYGINCNSEDKSIKLYKENIKYIEHFNEIDQSIKSMLKNTSIHKELYTKEENNPKYYRANSSSLLIKKSNEGLIPLELIKTKLNGTIKLPLEKDEKN</sequence>